<comment type="caution">
    <text evidence="2">The sequence shown here is derived from an EMBL/GenBank/DDBJ whole genome shotgun (WGS) entry which is preliminary data.</text>
</comment>
<feature type="region of interest" description="Disordered" evidence="1">
    <location>
        <begin position="1"/>
        <end position="23"/>
    </location>
</feature>
<reference evidence="2 3" key="1">
    <citation type="submission" date="2024-11" db="EMBL/GenBank/DDBJ databases">
        <title>Chromosome-level genome assembly of the freshwater bivalve Anodonta woodiana.</title>
        <authorList>
            <person name="Chen X."/>
        </authorList>
    </citation>
    <scope>NUCLEOTIDE SEQUENCE [LARGE SCALE GENOMIC DNA]</scope>
    <source>
        <strain evidence="2">MN2024</strain>
        <tissue evidence="2">Gills</tissue>
    </source>
</reference>
<accession>A0ABD3V7Y4</accession>
<dbReference type="EMBL" id="JBJQND010000013">
    <property type="protein sequence ID" value="KAL3857625.1"/>
    <property type="molecule type" value="Genomic_DNA"/>
</dbReference>
<evidence type="ECO:0000313" key="3">
    <source>
        <dbReference type="Proteomes" id="UP001634394"/>
    </source>
</evidence>
<dbReference type="AlphaFoldDB" id="A0ABD3V7Y4"/>
<feature type="compositionally biased region" description="Basic residues" evidence="1">
    <location>
        <begin position="99"/>
        <end position="111"/>
    </location>
</feature>
<evidence type="ECO:0000256" key="1">
    <source>
        <dbReference type="SAM" id="MobiDB-lite"/>
    </source>
</evidence>
<sequence length="264" mass="30068">AQTSEIKNNSPPETPYSDPLIDVNVSPIGSSGSNRATFQGPQENIIPTVSEQKGHYALSNSGHHAIYMDINNPIHLESRHVKPENPVQIDDEINSSMSKRQKGKRKQRRGKNKEDHTVRAANENVEIPGNTDNHTGLDRYTNGEHSVPNKRTENPNDQSRYDQENRNETETNHKLELCREVTISDVFTTVSTVQDQEDDIIRGSDEVRNELNNNKNEIPIEKTRKHKRSRKRKKRNRTTLFDVPAGHPVVEMQSDIDKLGSRIQ</sequence>
<name>A0ABD3V7Y4_SINWO</name>
<proteinExistence type="predicted"/>
<feature type="compositionally biased region" description="Polar residues" evidence="1">
    <location>
        <begin position="1"/>
        <end position="11"/>
    </location>
</feature>
<protein>
    <submittedName>
        <fullName evidence="2">Uncharacterized protein</fullName>
    </submittedName>
</protein>
<keyword evidence="3" id="KW-1185">Reference proteome</keyword>
<feature type="region of interest" description="Disordered" evidence="1">
    <location>
        <begin position="211"/>
        <end position="238"/>
    </location>
</feature>
<gene>
    <name evidence="2" type="ORF">ACJMK2_012272</name>
</gene>
<dbReference type="Proteomes" id="UP001634394">
    <property type="component" value="Unassembled WGS sequence"/>
</dbReference>
<feature type="compositionally biased region" description="Basic residues" evidence="1">
    <location>
        <begin position="223"/>
        <end position="237"/>
    </location>
</feature>
<evidence type="ECO:0000313" key="2">
    <source>
        <dbReference type="EMBL" id="KAL3857625.1"/>
    </source>
</evidence>
<feature type="non-terminal residue" evidence="2">
    <location>
        <position position="1"/>
    </location>
</feature>
<organism evidence="2 3">
    <name type="scientific">Sinanodonta woodiana</name>
    <name type="common">Chinese pond mussel</name>
    <name type="synonym">Anodonta woodiana</name>
    <dbReference type="NCBI Taxonomy" id="1069815"/>
    <lineage>
        <taxon>Eukaryota</taxon>
        <taxon>Metazoa</taxon>
        <taxon>Spiralia</taxon>
        <taxon>Lophotrochozoa</taxon>
        <taxon>Mollusca</taxon>
        <taxon>Bivalvia</taxon>
        <taxon>Autobranchia</taxon>
        <taxon>Heteroconchia</taxon>
        <taxon>Palaeoheterodonta</taxon>
        <taxon>Unionida</taxon>
        <taxon>Unionoidea</taxon>
        <taxon>Unionidae</taxon>
        <taxon>Unioninae</taxon>
        <taxon>Sinanodonta</taxon>
    </lineage>
</organism>
<feature type="compositionally biased region" description="Basic and acidic residues" evidence="1">
    <location>
        <begin position="150"/>
        <end position="170"/>
    </location>
</feature>
<feature type="region of interest" description="Disordered" evidence="1">
    <location>
        <begin position="84"/>
        <end position="170"/>
    </location>
</feature>